<dbReference type="AlphaFoldDB" id="A0A392QHG3"/>
<reference evidence="2 3" key="1">
    <citation type="journal article" date="2018" name="Front. Plant Sci.">
        <title>Red Clover (Trifolium pratense) and Zigzag Clover (T. medium) - A Picture of Genomic Similarities and Differences.</title>
        <authorList>
            <person name="Dluhosova J."/>
            <person name="Istvanek J."/>
            <person name="Nedelnik J."/>
            <person name="Repkova J."/>
        </authorList>
    </citation>
    <scope>NUCLEOTIDE SEQUENCE [LARGE SCALE GENOMIC DNA]</scope>
    <source>
        <strain evidence="3">cv. 10/8</strain>
        <tissue evidence="2">Leaf</tissue>
    </source>
</reference>
<dbReference type="Proteomes" id="UP000265520">
    <property type="component" value="Unassembled WGS sequence"/>
</dbReference>
<sequence length="66" mass="7391">MVIGSCSTTDQKEKRREGEALRQSRRWLPEIENKNGGGGGRFSDSVVMRTGDGCGCERRDGVMAWW</sequence>
<feature type="region of interest" description="Disordered" evidence="1">
    <location>
        <begin position="1"/>
        <end position="22"/>
    </location>
</feature>
<dbReference type="EMBL" id="LXQA010132070">
    <property type="protein sequence ID" value="MCI22735.1"/>
    <property type="molecule type" value="Genomic_DNA"/>
</dbReference>
<name>A0A392QHG3_9FABA</name>
<evidence type="ECO:0000313" key="2">
    <source>
        <dbReference type="EMBL" id="MCI22735.1"/>
    </source>
</evidence>
<proteinExistence type="predicted"/>
<organism evidence="2 3">
    <name type="scientific">Trifolium medium</name>
    <dbReference type="NCBI Taxonomy" id="97028"/>
    <lineage>
        <taxon>Eukaryota</taxon>
        <taxon>Viridiplantae</taxon>
        <taxon>Streptophyta</taxon>
        <taxon>Embryophyta</taxon>
        <taxon>Tracheophyta</taxon>
        <taxon>Spermatophyta</taxon>
        <taxon>Magnoliopsida</taxon>
        <taxon>eudicotyledons</taxon>
        <taxon>Gunneridae</taxon>
        <taxon>Pentapetalae</taxon>
        <taxon>rosids</taxon>
        <taxon>fabids</taxon>
        <taxon>Fabales</taxon>
        <taxon>Fabaceae</taxon>
        <taxon>Papilionoideae</taxon>
        <taxon>50 kb inversion clade</taxon>
        <taxon>NPAAA clade</taxon>
        <taxon>Hologalegina</taxon>
        <taxon>IRL clade</taxon>
        <taxon>Trifolieae</taxon>
        <taxon>Trifolium</taxon>
    </lineage>
</organism>
<keyword evidence="3" id="KW-1185">Reference proteome</keyword>
<accession>A0A392QHG3</accession>
<evidence type="ECO:0000313" key="3">
    <source>
        <dbReference type="Proteomes" id="UP000265520"/>
    </source>
</evidence>
<comment type="caution">
    <text evidence="2">The sequence shown here is derived from an EMBL/GenBank/DDBJ whole genome shotgun (WGS) entry which is preliminary data.</text>
</comment>
<evidence type="ECO:0000256" key="1">
    <source>
        <dbReference type="SAM" id="MobiDB-lite"/>
    </source>
</evidence>
<protein>
    <submittedName>
        <fullName evidence="2">Uncharacterized protein</fullName>
    </submittedName>
</protein>
<feature type="compositionally biased region" description="Basic and acidic residues" evidence="1">
    <location>
        <begin position="10"/>
        <end position="22"/>
    </location>
</feature>